<dbReference type="OMA" id="MEVNTHN"/>
<dbReference type="HOGENOM" id="CLU_1196027_0_0_1"/>
<dbReference type="PANTHER" id="PTHR10697">
    <property type="entry name" value="MAMMALIAN EPENDYMIN-RELATED PROTEIN 1"/>
    <property type="match status" value="1"/>
</dbReference>
<organism evidence="2 3">
    <name type="scientific">Lottia gigantea</name>
    <name type="common">Giant owl limpet</name>
    <dbReference type="NCBI Taxonomy" id="225164"/>
    <lineage>
        <taxon>Eukaryota</taxon>
        <taxon>Metazoa</taxon>
        <taxon>Spiralia</taxon>
        <taxon>Lophotrochozoa</taxon>
        <taxon>Mollusca</taxon>
        <taxon>Gastropoda</taxon>
        <taxon>Patellogastropoda</taxon>
        <taxon>Lottioidea</taxon>
        <taxon>Lottiidae</taxon>
        <taxon>Lottia</taxon>
    </lineage>
</organism>
<keyword evidence="3" id="KW-1185">Reference proteome</keyword>
<keyword evidence="1" id="KW-0472">Membrane</keyword>
<keyword evidence="1" id="KW-1133">Transmembrane helix</keyword>
<dbReference type="OrthoDB" id="10070532at2759"/>
<dbReference type="RefSeq" id="XP_009065291.1">
    <property type="nucleotide sequence ID" value="XM_009067043.1"/>
</dbReference>
<accession>V4B6J2</accession>
<dbReference type="KEGG" id="lgi:LOTGIDRAFT_229639"/>
<protein>
    <submittedName>
        <fullName evidence="2">Uncharacterized protein</fullName>
    </submittedName>
</protein>
<dbReference type="GeneID" id="20248072"/>
<sequence>MANGGLDTMSLCEQKSALQDLTMSQPSFGIRLVNKYIPFVMKFIILLALLPIFTGAVQKCCTDKQFTAILGEPNQIVKGNFQFTTLAEDFTSKLIATETYSFSPGNSSTKLVRVVQDFNQKKMFVIFDSTSTCTAKDLTYDMPSNCVPDDAEFIGQSYMGFAPNQVNISAFKWKFAGTADLLIMFNDNCVPVVESISGVVGSDPVDKTYTFTNYNTGISDRSVFNIPAYCTQ</sequence>
<reference evidence="2 3" key="1">
    <citation type="journal article" date="2013" name="Nature">
        <title>Insights into bilaterian evolution from three spiralian genomes.</title>
        <authorList>
            <person name="Simakov O."/>
            <person name="Marletaz F."/>
            <person name="Cho S.J."/>
            <person name="Edsinger-Gonzales E."/>
            <person name="Havlak P."/>
            <person name="Hellsten U."/>
            <person name="Kuo D.H."/>
            <person name="Larsson T."/>
            <person name="Lv J."/>
            <person name="Arendt D."/>
            <person name="Savage R."/>
            <person name="Osoegawa K."/>
            <person name="de Jong P."/>
            <person name="Grimwood J."/>
            <person name="Chapman J.A."/>
            <person name="Shapiro H."/>
            <person name="Aerts A."/>
            <person name="Otillar R.P."/>
            <person name="Terry A.Y."/>
            <person name="Boore J.L."/>
            <person name="Grigoriev I.V."/>
            <person name="Lindberg D.R."/>
            <person name="Seaver E.C."/>
            <person name="Weisblat D.A."/>
            <person name="Putnam N.H."/>
            <person name="Rokhsar D.S."/>
        </authorList>
    </citation>
    <scope>NUCLEOTIDE SEQUENCE [LARGE SCALE GENOMIC DNA]</scope>
</reference>
<dbReference type="AlphaFoldDB" id="V4B6J2"/>
<dbReference type="CTD" id="20248072"/>
<dbReference type="GO" id="GO:0005764">
    <property type="term" value="C:lysosome"/>
    <property type="evidence" value="ECO:0007669"/>
    <property type="project" value="TreeGrafter"/>
</dbReference>
<proteinExistence type="predicted"/>
<dbReference type="EMBL" id="KB203566">
    <property type="protein sequence ID" value="ESO84169.1"/>
    <property type="molecule type" value="Genomic_DNA"/>
</dbReference>
<evidence type="ECO:0000256" key="1">
    <source>
        <dbReference type="SAM" id="Phobius"/>
    </source>
</evidence>
<dbReference type="GO" id="GO:0007160">
    <property type="term" value="P:cell-matrix adhesion"/>
    <property type="evidence" value="ECO:0007669"/>
    <property type="project" value="InterPro"/>
</dbReference>
<name>V4B6J2_LOTGI</name>
<evidence type="ECO:0000313" key="3">
    <source>
        <dbReference type="Proteomes" id="UP000030746"/>
    </source>
</evidence>
<dbReference type="InterPro" id="IPR001299">
    <property type="entry name" value="Ependymin"/>
</dbReference>
<keyword evidence="1" id="KW-0812">Transmembrane</keyword>
<dbReference type="GO" id="GO:0005509">
    <property type="term" value="F:calcium ion binding"/>
    <property type="evidence" value="ECO:0007669"/>
    <property type="project" value="InterPro"/>
</dbReference>
<dbReference type="PANTHER" id="PTHR10697:SF13">
    <property type="entry name" value="RICIN B LECTIN DOMAIN-CONTAINING PROTEIN"/>
    <property type="match status" value="1"/>
</dbReference>
<dbReference type="Pfam" id="PF00811">
    <property type="entry name" value="Ependymin"/>
    <property type="match status" value="1"/>
</dbReference>
<evidence type="ECO:0000313" key="2">
    <source>
        <dbReference type="EMBL" id="ESO84169.1"/>
    </source>
</evidence>
<dbReference type="Proteomes" id="UP000030746">
    <property type="component" value="Unassembled WGS sequence"/>
</dbReference>
<dbReference type="GO" id="GO:0005576">
    <property type="term" value="C:extracellular region"/>
    <property type="evidence" value="ECO:0007669"/>
    <property type="project" value="InterPro"/>
</dbReference>
<feature type="transmembrane region" description="Helical" evidence="1">
    <location>
        <begin position="36"/>
        <end position="57"/>
    </location>
</feature>
<gene>
    <name evidence="2" type="ORF">LOTGIDRAFT_229639</name>
</gene>